<dbReference type="Gene3D" id="3.20.20.80">
    <property type="entry name" value="Glycosidases"/>
    <property type="match status" value="1"/>
</dbReference>
<dbReference type="EC" id="3.2.1.51" evidence="3"/>
<feature type="domain" description="Glycoside hydrolase family 29 N-terminal" evidence="7">
    <location>
        <begin position="28"/>
        <end position="363"/>
    </location>
</feature>
<dbReference type="EMBL" id="SNRX01000020">
    <property type="protein sequence ID" value="KAA6301361.1"/>
    <property type="molecule type" value="Genomic_DNA"/>
</dbReference>
<evidence type="ECO:0000256" key="3">
    <source>
        <dbReference type="ARBA" id="ARBA00012662"/>
    </source>
</evidence>
<gene>
    <name evidence="8" type="ORF">EZS26_002450</name>
</gene>
<proteinExistence type="inferred from homology"/>
<dbReference type="InterPro" id="IPR000933">
    <property type="entry name" value="Glyco_hydro_29"/>
</dbReference>
<accession>A0A5M8NYY3</accession>
<evidence type="ECO:0000259" key="7">
    <source>
        <dbReference type="Pfam" id="PF01120"/>
    </source>
</evidence>
<name>A0A5M8NYY3_9BACT</name>
<dbReference type="GO" id="GO:0016139">
    <property type="term" value="P:glycoside catabolic process"/>
    <property type="evidence" value="ECO:0007669"/>
    <property type="project" value="TreeGrafter"/>
</dbReference>
<reference evidence="8 9" key="1">
    <citation type="submission" date="2019-03" db="EMBL/GenBank/DDBJ databases">
        <title>Single cell metagenomics reveals metabolic interactions within the superorganism composed of flagellate Streblomastix strix and complex community of Bacteroidetes bacteria on its surface.</title>
        <authorList>
            <person name="Treitli S.C."/>
            <person name="Kolisko M."/>
            <person name="Husnik F."/>
            <person name="Keeling P."/>
            <person name="Hampl V."/>
        </authorList>
    </citation>
    <scope>NUCLEOTIDE SEQUENCE [LARGE SCALE GENOMIC DNA]</scope>
    <source>
        <strain evidence="8">St1</strain>
    </source>
</reference>
<evidence type="ECO:0000256" key="1">
    <source>
        <dbReference type="ARBA" id="ARBA00004071"/>
    </source>
</evidence>
<dbReference type="Proteomes" id="UP000324575">
    <property type="component" value="Unassembled WGS sequence"/>
</dbReference>
<keyword evidence="4" id="KW-0732">Signal</keyword>
<keyword evidence="6" id="KW-0326">Glycosidase</keyword>
<dbReference type="GO" id="GO:0004560">
    <property type="term" value="F:alpha-L-fucosidase activity"/>
    <property type="evidence" value="ECO:0007669"/>
    <property type="project" value="InterPro"/>
</dbReference>
<dbReference type="Pfam" id="PF01120">
    <property type="entry name" value="Alpha_L_fucos"/>
    <property type="match status" value="1"/>
</dbReference>
<evidence type="ECO:0000256" key="2">
    <source>
        <dbReference type="ARBA" id="ARBA00007951"/>
    </source>
</evidence>
<evidence type="ECO:0000256" key="5">
    <source>
        <dbReference type="ARBA" id="ARBA00022801"/>
    </source>
</evidence>
<dbReference type="SUPFAM" id="SSF51445">
    <property type="entry name" value="(Trans)glycosidases"/>
    <property type="match status" value="1"/>
</dbReference>
<dbReference type="PANTHER" id="PTHR10030:SF37">
    <property type="entry name" value="ALPHA-L-FUCOSIDASE-RELATED"/>
    <property type="match status" value="1"/>
</dbReference>
<keyword evidence="5" id="KW-0378">Hydrolase</keyword>
<comment type="similarity">
    <text evidence="2">Belongs to the glycosyl hydrolase 29 family.</text>
</comment>
<dbReference type="InterPro" id="IPR016286">
    <property type="entry name" value="FUC_metazoa-typ"/>
</dbReference>
<sequence length="688" mass="78472">MKKVIQFVTVILLFTAVIPTTGQTVDKMAWWKEARFGMFIHWGVYSVFGNVYEGVNVAGEQIHYDRRTSGYPSEWIMRNALIPRSIYREAAQQFDAEDYDPKEWVKLAKYAGMKYIVITAKHHDGFCLFETQHTDWNAIEASAAHRDLLQDLVEEAHDAGLKIGFYYSQNVDWMHEGGMDFIPELNNGTYPADKVEKYVNDLVIPHIQELTTKYDIDLFWFDAPGASNTNPTLAQKILDALLQSPVGNKVIYNDRLAPGFEGDFFTPENDTPDIPYNGYDHNKNWEACSSLNSSWGFEYEPDTYNAYNYTWKSGLYSISRILELASKGGNFLLNVGPDRHGVIPEPAINTLKEIGDYMQLYGETVYGTQKNTLLNPFEYGYVTQKTDADGTFHWYLHVSPAYWDEKSIVVNGITELPENATLLATQALLPVTLENNNLLITLPEMDCPDQYYAPVELVFSQTPQQVSKSNIRNNQIRLTPFQASTKDLNKDFIPYTIKYWYGRNAEMRFRIYLEKGTYQLGAEYAAWYQPGELYFTINDASYTGHYQATGLASDPNDFSHYISDDLGGLSITVPKSQVYTLSVKRNAEVPNVTNWIYVRNFTLTKSGSDAGFNSPGVQIYPTVIRITTDKYLYCKTFEVQTFHIYNPQGHCVKTFIADKQELKIDVGNLPAGVYMVVGKRSLHKIIIE</sequence>
<dbReference type="SMART" id="SM00812">
    <property type="entry name" value="Alpha_L_fucos"/>
    <property type="match status" value="1"/>
</dbReference>
<dbReference type="GO" id="GO:0005764">
    <property type="term" value="C:lysosome"/>
    <property type="evidence" value="ECO:0007669"/>
    <property type="project" value="TreeGrafter"/>
</dbReference>
<evidence type="ECO:0000256" key="6">
    <source>
        <dbReference type="ARBA" id="ARBA00023295"/>
    </source>
</evidence>
<dbReference type="PANTHER" id="PTHR10030">
    <property type="entry name" value="ALPHA-L-FUCOSIDASE"/>
    <property type="match status" value="1"/>
</dbReference>
<comment type="caution">
    <text evidence="8">The sequence shown here is derived from an EMBL/GenBank/DDBJ whole genome shotgun (WGS) entry which is preliminary data.</text>
</comment>
<protein>
    <recommendedName>
        <fullName evidence="3">alpha-L-fucosidase</fullName>
        <ecNumber evidence="3">3.2.1.51</ecNumber>
    </recommendedName>
</protein>
<dbReference type="PRINTS" id="PR00741">
    <property type="entry name" value="GLHYDRLASE29"/>
</dbReference>
<comment type="function">
    <text evidence="1">Alpha-L-fucosidase is responsible for hydrolyzing the alpha-1,6-linked fucose joined to the reducing-end N-acetylglucosamine of the carbohydrate moieties of glycoproteins.</text>
</comment>
<dbReference type="AlphaFoldDB" id="A0A5M8NYY3"/>
<dbReference type="GO" id="GO:0006004">
    <property type="term" value="P:fucose metabolic process"/>
    <property type="evidence" value="ECO:0007669"/>
    <property type="project" value="InterPro"/>
</dbReference>
<evidence type="ECO:0000313" key="9">
    <source>
        <dbReference type="Proteomes" id="UP000324575"/>
    </source>
</evidence>
<organism evidence="8 9">
    <name type="scientific">Candidatus Ordinivivax streblomastigis</name>
    <dbReference type="NCBI Taxonomy" id="2540710"/>
    <lineage>
        <taxon>Bacteria</taxon>
        <taxon>Pseudomonadati</taxon>
        <taxon>Bacteroidota</taxon>
        <taxon>Bacteroidia</taxon>
        <taxon>Bacteroidales</taxon>
        <taxon>Candidatus Ordinivivax</taxon>
    </lineage>
</organism>
<dbReference type="InterPro" id="IPR017853">
    <property type="entry name" value="GH"/>
</dbReference>
<evidence type="ECO:0000256" key="4">
    <source>
        <dbReference type="ARBA" id="ARBA00022729"/>
    </source>
</evidence>
<evidence type="ECO:0000313" key="8">
    <source>
        <dbReference type="EMBL" id="KAA6301361.1"/>
    </source>
</evidence>
<dbReference type="InterPro" id="IPR057739">
    <property type="entry name" value="Glyco_hydro_29_N"/>
</dbReference>